<evidence type="ECO:0000256" key="1">
    <source>
        <dbReference type="SAM" id="Phobius"/>
    </source>
</evidence>
<evidence type="ECO:0000313" key="3">
    <source>
        <dbReference type="Proteomes" id="UP000321258"/>
    </source>
</evidence>
<evidence type="ECO:0000313" key="2">
    <source>
        <dbReference type="EMBL" id="GEP00409.1"/>
    </source>
</evidence>
<sequence length="60" mass="6772">MVSYGREPAFSRKAHAAEAARMTWMDIYVIFGIPAVVLTIACAAVRLNEWDIDRHRPPAE</sequence>
<comment type="caution">
    <text evidence="2">The sequence shown here is derived from an EMBL/GenBank/DDBJ whole genome shotgun (WGS) entry which is preliminary data.</text>
</comment>
<proteinExistence type="predicted"/>
<organism evidence="2 3">
    <name type="scientific">Methylobacterium haplocladii</name>
    <dbReference type="NCBI Taxonomy" id="1176176"/>
    <lineage>
        <taxon>Bacteria</taxon>
        <taxon>Pseudomonadati</taxon>
        <taxon>Pseudomonadota</taxon>
        <taxon>Alphaproteobacteria</taxon>
        <taxon>Hyphomicrobiales</taxon>
        <taxon>Methylobacteriaceae</taxon>
        <taxon>Methylobacterium</taxon>
    </lineage>
</organism>
<protein>
    <submittedName>
        <fullName evidence="2">Uncharacterized protein</fullName>
    </submittedName>
</protein>
<name>A0A512IRZ9_9HYPH</name>
<reference evidence="2 3" key="1">
    <citation type="submission" date="2019-07" db="EMBL/GenBank/DDBJ databases">
        <title>Whole genome shotgun sequence of Methylobacterium haplocladii NBRC 107714.</title>
        <authorList>
            <person name="Hosoyama A."/>
            <person name="Uohara A."/>
            <person name="Ohji S."/>
            <person name="Ichikawa N."/>
        </authorList>
    </citation>
    <scope>NUCLEOTIDE SEQUENCE [LARGE SCALE GENOMIC DNA]</scope>
    <source>
        <strain evidence="2 3">NBRC 107714</strain>
    </source>
</reference>
<keyword evidence="1" id="KW-1133">Transmembrane helix</keyword>
<feature type="transmembrane region" description="Helical" evidence="1">
    <location>
        <begin position="27"/>
        <end position="47"/>
    </location>
</feature>
<accession>A0A512IRZ9</accession>
<keyword evidence="1" id="KW-0472">Membrane</keyword>
<dbReference type="AlphaFoldDB" id="A0A512IRZ9"/>
<gene>
    <name evidence="2" type="ORF">MHA02_27960</name>
</gene>
<keyword evidence="1" id="KW-0812">Transmembrane</keyword>
<dbReference type="EMBL" id="BJZT01000030">
    <property type="protein sequence ID" value="GEP00409.1"/>
    <property type="molecule type" value="Genomic_DNA"/>
</dbReference>
<keyword evidence="3" id="KW-1185">Reference proteome</keyword>
<dbReference type="Proteomes" id="UP000321258">
    <property type="component" value="Unassembled WGS sequence"/>
</dbReference>